<organism evidence="7 8">
    <name type="scientific">Natronoarchaeum philippinense</name>
    <dbReference type="NCBI Taxonomy" id="558529"/>
    <lineage>
        <taxon>Archaea</taxon>
        <taxon>Methanobacteriati</taxon>
        <taxon>Methanobacteriota</taxon>
        <taxon>Stenosarchaea group</taxon>
        <taxon>Halobacteria</taxon>
        <taxon>Halobacteriales</taxon>
        <taxon>Natronoarchaeaceae</taxon>
    </lineage>
</organism>
<dbReference type="PANTHER" id="PTHR42913:SF3">
    <property type="entry name" value="64 KDA MITOCHONDRIAL NADH DEHYDROGENASE (EUROFUNG)"/>
    <property type="match status" value="1"/>
</dbReference>
<keyword evidence="8" id="KW-1185">Reference proteome</keyword>
<reference evidence="7 8" key="1">
    <citation type="submission" date="2017-09" db="EMBL/GenBank/DDBJ databases">
        <authorList>
            <person name="Ehlers B."/>
            <person name="Leendertz F.H."/>
        </authorList>
    </citation>
    <scope>NUCLEOTIDE SEQUENCE [LARGE SCALE GENOMIC DNA]</scope>
    <source>
        <strain evidence="7 8">DSM 27208</strain>
    </source>
</reference>
<dbReference type="AlphaFoldDB" id="A0A285N3W6"/>
<dbReference type="RefSeq" id="WP_097007374.1">
    <property type="nucleotide sequence ID" value="NZ_OBEJ01000001.1"/>
</dbReference>
<evidence type="ECO:0000259" key="6">
    <source>
        <dbReference type="Pfam" id="PF07992"/>
    </source>
</evidence>
<comment type="cofactor">
    <cofactor evidence="1">
        <name>FAD</name>
        <dbReference type="ChEBI" id="CHEBI:57692"/>
    </cofactor>
</comment>
<evidence type="ECO:0000313" key="7">
    <source>
        <dbReference type="EMBL" id="SNZ03633.1"/>
    </source>
</evidence>
<keyword evidence="4" id="KW-0274">FAD</keyword>
<evidence type="ECO:0000256" key="3">
    <source>
        <dbReference type="ARBA" id="ARBA00022630"/>
    </source>
</evidence>
<name>A0A285N3W6_NATPI</name>
<proteinExistence type="inferred from homology"/>
<evidence type="ECO:0000256" key="4">
    <source>
        <dbReference type="ARBA" id="ARBA00022827"/>
    </source>
</evidence>
<dbReference type="Proteomes" id="UP000219453">
    <property type="component" value="Unassembled WGS sequence"/>
</dbReference>
<keyword evidence="5" id="KW-0560">Oxidoreductase</keyword>
<dbReference type="PRINTS" id="PR00368">
    <property type="entry name" value="FADPNR"/>
</dbReference>
<dbReference type="EMBL" id="OBEJ01000001">
    <property type="protein sequence ID" value="SNZ03633.1"/>
    <property type="molecule type" value="Genomic_DNA"/>
</dbReference>
<protein>
    <submittedName>
        <fullName evidence="7">NADH dehydrogenase</fullName>
    </submittedName>
</protein>
<dbReference type="Pfam" id="PF07992">
    <property type="entry name" value="Pyr_redox_2"/>
    <property type="match status" value="1"/>
</dbReference>
<dbReference type="PANTHER" id="PTHR42913">
    <property type="entry name" value="APOPTOSIS-INDUCING FACTOR 1"/>
    <property type="match status" value="1"/>
</dbReference>
<dbReference type="GO" id="GO:0003955">
    <property type="term" value="F:NAD(P)H dehydrogenase (quinone) activity"/>
    <property type="evidence" value="ECO:0007669"/>
    <property type="project" value="TreeGrafter"/>
</dbReference>
<sequence>MKRTVVLGGGEAGLIAAAYLERMSGTDTVVVSERERHVFSFLLYQVMKGMPFDEATLDLRDAFADRDVTVVRDHVHGLDATEKRVDLRSGSIEYDILLIALGGVTRLDAVDRSRVSDVRTDAREIQRAVHSGNVHDVVIVGGGPVGIETAATLGPLNVGLDVSLLTSGDRLLADFPERAGRMVERELGRRGVDVRTETRATKATENGIVLDGERVEHSDLTIWAGGVKPNPVIEHFDLLRTKRGLLVDASLRCRGANDVYAVGDVVDYPGKVKDGYSAGLEARRAAKNALRELRGRRPKEYDERWHPRIVYLGRTTALFAAAGIVHCGAGPAILRAIAARGYPFFWSYVY</sequence>
<dbReference type="PRINTS" id="PR00469">
    <property type="entry name" value="PNDRDTASEII"/>
</dbReference>
<keyword evidence="3" id="KW-0285">Flavoprotein</keyword>
<evidence type="ECO:0000256" key="1">
    <source>
        <dbReference type="ARBA" id="ARBA00001974"/>
    </source>
</evidence>
<dbReference type="GO" id="GO:0019646">
    <property type="term" value="P:aerobic electron transport chain"/>
    <property type="evidence" value="ECO:0007669"/>
    <property type="project" value="TreeGrafter"/>
</dbReference>
<dbReference type="SUPFAM" id="SSF51905">
    <property type="entry name" value="FAD/NAD(P)-binding domain"/>
    <property type="match status" value="1"/>
</dbReference>
<dbReference type="InterPro" id="IPR036188">
    <property type="entry name" value="FAD/NAD-bd_sf"/>
</dbReference>
<evidence type="ECO:0000256" key="2">
    <source>
        <dbReference type="ARBA" id="ARBA00005272"/>
    </source>
</evidence>
<gene>
    <name evidence="7" type="ORF">SAMN06269185_0328</name>
</gene>
<evidence type="ECO:0000313" key="8">
    <source>
        <dbReference type="Proteomes" id="UP000219453"/>
    </source>
</evidence>
<dbReference type="OrthoDB" id="28009at2157"/>
<dbReference type="Gene3D" id="3.50.50.100">
    <property type="match status" value="1"/>
</dbReference>
<dbReference type="InterPro" id="IPR023753">
    <property type="entry name" value="FAD/NAD-binding_dom"/>
</dbReference>
<feature type="domain" description="FAD/NAD(P)-binding" evidence="6">
    <location>
        <begin position="3"/>
        <end position="273"/>
    </location>
</feature>
<comment type="similarity">
    <text evidence="2">Belongs to the NADH dehydrogenase family.</text>
</comment>
<evidence type="ECO:0000256" key="5">
    <source>
        <dbReference type="ARBA" id="ARBA00023002"/>
    </source>
</evidence>
<dbReference type="InterPro" id="IPR051169">
    <property type="entry name" value="NADH-Q_oxidoreductase"/>
</dbReference>
<accession>A0A285N3W6</accession>